<name>A0A1X2BYM3_9MYCO</name>
<dbReference type="GO" id="GO:0016787">
    <property type="term" value="F:hydrolase activity"/>
    <property type="evidence" value="ECO:0007669"/>
    <property type="project" value="UniProtKB-KW"/>
</dbReference>
<evidence type="ECO:0000256" key="1">
    <source>
        <dbReference type="ARBA" id="ARBA00001946"/>
    </source>
</evidence>
<feature type="binding site" evidence="8">
    <location>
        <position position="5"/>
    </location>
    <ligand>
        <name>Mg(2+)</name>
        <dbReference type="ChEBI" id="CHEBI:18420"/>
    </ligand>
</feature>
<sequence length="125" mass="13868">MKLIDTSVAVDHLRGEPAAAELLTELVNNGEEIAASELVRFELLAGVRKSELATLEAFFSALAWTRVTEDIARIGGQLARRYRRSHSGIDDVDYLIAATAIVVDADLLTTNVRHFPMFRDLQPPY</sequence>
<comment type="similarity">
    <text evidence="7 8">Belongs to the PINc/VapC protein family.</text>
</comment>
<protein>
    <recommendedName>
        <fullName evidence="8">Ribonuclease VapC</fullName>
        <shortName evidence="8">RNase VapC</shortName>
        <ecNumber evidence="8">3.1.-.-</ecNumber>
    </recommendedName>
    <alternativeName>
        <fullName evidence="8">Toxin VapC</fullName>
    </alternativeName>
</protein>
<keyword evidence="11" id="KW-1185">Reference proteome</keyword>
<dbReference type="Proteomes" id="UP000193087">
    <property type="component" value="Unassembled WGS sequence"/>
</dbReference>
<organism evidence="10 11">
    <name type="scientific">Mycobacterium riyadhense</name>
    <dbReference type="NCBI Taxonomy" id="486698"/>
    <lineage>
        <taxon>Bacteria</taxon>
        <taxon>Bacillati</taxon>
        <taxon>Actinomycetota</taxon>
        <taxon>Actinomycetes</taxon>
        <taxon>Mycobacteriales</taxon>
        <taxon>Mycobacteriaceae</taxon>
        <taxon>Mycobacterium</taxon>
    </lineage>
</organism>
<evidence type="ECO:0000256" key="2">
    <source>
        <dbReference type="ARBA" id="ARBA00022649"/>
    </source>
</evidence>
<comment type="cofactor">
    <cofactor evidence="1 8">
        <name>Mg(2+)</name>
        <dbReference type="ChEBI" id="CHEBI:18420"/>
    </cofactor>
</comment>
<evidence type="ECO:0000313" key="10">
    <source>
        <dbReference type="EMBL" id="ORW68777.1"/>
    </source>
</evidence>
<evidence type="ECO:0000256" key="8">
    <source>
        <dbReference type="HAMAP-Rule" id="MF_00265"/>
    </source>
</evidence>
<comment type="function">
    <text evidence="8">Toxic component of a toxin-antitoxin (TA) system. An RNase.</text>
</comment>
<gene>
    <name evidence="8" type="primary">vapC</name>
    <name evidence="10" type="ORF">AWC22_26200</name>
</gene>
<feature type="domain" description="PIN" evidence="9">
    <location>
        <begin position="3"/>
        <end position="112"/>
    </location>
</feature>
<dbReference type="GO" id="GO:0090729">
    <property type="term" value="F:toxin activity"/>
    <property type="evidence" value="ECO:0007669"/>
    <property type="project" value="UniProtKB-KW"/>
</dbReference>
<dbReference type="GeneID" id="93494285"/>
<dbReference type="EC" id="3.1.-.-" evidence="8"/>
<evidence type="ECO:0000256" key="4">
    <source>
        <dbReference type="ARBA" id="ARBA00022723"/>
    </source>
</evidence>
<dbReference type="InterPro" id="IPR002716">
    <property type="entry name" value="PIN_dom"/>
</dbReference>
<dbReference type="Gene3D" id="3.40.50.1010">
    <property type="entry name" value="5'-nuclease"/>
    <property type="match status" value="1"/>
</dbReference>
<keyword evidence="4 8" id="KW-0479">Metal-binding</keyword>
<dbReference type="EMBL" id="LQPQ01000171">
    <property type="protein sequence ID" value="ORW68777.1"/>
    <property type="molecule type" value="Genomic_DNA"/>
</dbReference>
<evidence type="ECO:0000256" key="3">
    <source>
        <dbReference type="ARBA" id="ARBA00022722"/>
    </source>
</evidence>
<dbReference type="PANTHER" id="PTHR33653:SF1">
    <property type="entry name" value="RIBONUCLEASE VAPC2"/>
    <property type="match status" value="1"/>
</dbReference>
<dbReference type="Pfam" id="PF01850">
    <property type="entry name" value="PIN"/>
    <property type="match status" value="1"/>
</dbReference>
<keyword evidence="5 8" id="KW-0378">Hydrolase</keyword>
<dbReference type="HAMAP" id="MF_00265">
    <property type="entry name" value="VapC_Nob1"/>
    <property type="match status" value="1"/>
</dbReference>
<keyword evidence="3 8" id="KW-0540">Nuclease</keyword>
<dbReference type="PANTHER" id="PTHR33653">
    <property type="entry name" value="RIBONUCLEASE VAPC2"/>
    <property type="match status" value="1"/>
</dbReference>
<feature type="binding site" evidence="8">
    <location>
        <position position="93"/>
    </location>
    <ligand>
        <name>Mg(2+)</name>
        <dbReference type="ChEBI" id="CHEBI:18420"/>
    </ligand>
</feature>
<evidence type="ECO:0000256" key="5">
    <source>
        <dbReference type="ARBA" id="ARBA00022801"/>
    </source>
</evidence>
<dbReference type="SUPFAM" id="SSF88723">
    <property type="entry name" value="PIN domain-like"/>
    <property type="match status" value="1"/>
</dbReference>
<keyword evidence="8" id="KW-0800">Toxin</keyword>
<comment type="caution">
    <text evidence="10">The sequence shown here is derived from an EMBL/GenBank/DDBJ whole genome shotgun (WGS) entry which is preliminary data.</text>
</comment>
<dbReference type="InterPro" id="IPR029060">
    <property type="entry name" value="PIN-like_dom_sf"/>
</dbReference>
<dbReference type="GO" id="GO:0000287">
    <property type="term" value="F:magnesium ion binding"/>
    <property type="evidence" value="ECO:0007669"/>
    <property type="project" value="UniProtKB-UniRule"/>
</dbReference>
<evidence type="ECO:0000259" key="9">
    <source>
        <dbReference type="Pfam" id="PF01850"/>
    </source>
</evidence>
<evidence type="ECO:0000313" key="11">
    <source>
        <dbReference type="Proteomes" id="UP000193087"/>
    </source>
</evidence>
<dbReference type="OrthoDB" id="532510at2"/>
<proteinExistence type="inferred from homology"/>
<dbReference type="GO" id="GO:0004540">
    <property type="term" value="F:RNA nuclease activity"/>
    <property type="evidence" value="ECO:0007669"/>
    <property type="project" value="InterPro"/>
</dbReference>
<dbReference type="STRING" id="486698.AWC22_26200"/>
<reference evidence="10 11" key="1">
    <citation type="submission" date="2016-01" db="EMBL/GenBank/DDBJ databases">
        <title>The new phylogeny of the genus Mycobacterium.</title>
        <authorList>
            <person name="Tarcisio F."/>
            <person name="Conor M."/>
            <person name="Antonella G."/>
            <person name="Elisabetta G."/>
            <person name="Giulia F.S."/>
            <person name="Sara T."/>
            <person name="Anna F."/>
            <person name="Clotilde B."/>
            <person name="Roberto B."/>
            <person name="Veronica D.S."/>
            <person name="Fabio R."/>
            <person name="Monica P."/>
            <person name="Olivier J."/>
            <person name="Enrico T."/>
            <person name="Nicola S."/>
        </authorList>
    </citation>
    <scope>NUCLEOTIDE SEQUENCE [LARGE SCALE GENOMIC DNA]</scope>
    <source>
        <strain evidence="10 11">DSM 45176</strain>
    </source>
</reference>
<keyword evidence="6 8" id="KW-0460">Magnesium</keyword>
<dbReference type="RefSeq" id="WP_085252049.1">
    <property type="nucleotide sequence ID" value="NZ_CAJMWI010000001.1"/>
</dbReference>
<dbReference type="AlphaFoldDB" id="A0A1X2BYM3"/>
<dbReference type="CDD" id="cd18741">
    <property type="entry name" value="PIN_VapC4-5_FitB-like"/>
    <property type="match status" value="1"/>
</dbReference>
<keyword evidence="2 8" id="KW-1277">Toxin-antitoxin system</keyword>
<dbReference type="InterPro" id="IPR050556">
    <property type="entry name" value="Type_II_TA_system_RNase"/>
</dbReference>
<accession>A0A1X2BYM3</accession>
<evidence type="ECO:0000256" key="6">
    <source>
        <dbReference type="ARBA" id="ARBA00022842"/>
    </source>
</evidence>
<dbReference type="InterPro" id="IPR022907">
    <property type="entry name" value="VapC_family"/>
</dbReference>
<evidence type="ECO:0000256" key="7">
    <source>
        <dbReference type="ARBA" id="ARBA00038093"/>
    </source>
</evidence>